<reference evidence="4" key="1">
    <citation type="journal article" date="2019" name="Int. J. Syst. Evol. Microbiol.">
        <title>The Global Catalogue of Microorganisms (GCM) 10K type strain sequencing project: providing services to taxonomists for standard genome sequencing and annotation.</title>
        <authorList>
            <consortium name="The Broad Institute Genomics Platform"/>
            <consortium name="The Broad Institute Genome Sequencing Center for Infectious Disease"/>
            <person name="Wu L."/>
            <person name="Ma J."/>
        </authorList>
    </citation>
    <scope>NUCLEOTIDE SEQUENCE [LARGE SCALE GENOMIC DNA]</scope>
    <source>
        <strain evidence="4">KCTC 32465</strain>
    </source>
</reference>
<accession>A0ABQ3CYT5</accession>
<keyword evidence="4" id="KW-1185">Reference proteome</keyword>
<gene>
    <name evidence="3" type="ORF">GCM10008927_09960</name>
</gene>
<feature type="chain" id="PRO_5046258710" evidence="1">
    <location>
        <begin position="21"/>
        <end position="304"/>
    </location>
</feature>
<dbReference type="SUPFAM" id="SSF56935">
    <property type="entry name" value="Porins"/>
    <property type="match status" value="1"/>
</dbReference>
<organism evidence="3 4">
    <name type="scientific">Paramylibacter ulvae</name>
    <dbReference type="NCBI Taxonomy" id="1651968"/>
    <lineage>
        <taxon>Bacteria</taxon>
        <taxon>Pseudomonadati</taxon>
        <taxon>Pseudomonadota</taxon>
        <taxon>Alphaproteobacteria</taxon>
        <taxon>Rhodobacterales</taxon>
        <taxon>Paracoccaceae</taxon>
        <taxon>Paramylibacter</taxon>
    </lineage>
</organism>
<feature type="signal peptide" evidence="1">
    <location>
        <begin position="1"/>
        <end position="20"/>
    </location>
</feature>
<name>A0ABQ3CYT5_9RHOB</name>
<dbReference type="InterPro" id="IPR033900">
    <property type="entry name" value="Gram_neg_porin_domain"/>
</dbReference>
<dbReference type="Proteomes" id="UP000634455">
    <property type="component" value="Unassembled WGS sequence"/>
</dbReference>
<evidence type="ECO:0000256" key="1">
    <source>
        <dbReference type="SAM" id="SignalP"/>
    </source>
</evidence>
<comment type="caution">
    <text evidence="3">The sequence shown here is derived from an EMBL/GenBank/DDBJ whole genome shotgun (WGS) entry which is preliminary data.</text>
</comment>
<evidence type="ECO:0000313" key="3">
    <source>
        <dbReference type="EMBL" id="GHA47183.1"/>
    </source>
</evidence>
<dbReference type="EMBL" id="BMZF01000002">
    <property type="protein sequence ID" value="GHA47183.1"/>
    <property type="molecule type" value="Genomic_DNA"/>
</dbReference>
<evidence type="ECO:0000259" key="2">
    <source>
        <dbReference type="Pfam" id="PF13609"/>
    </source>
</evidence>
<dbReference type="InterPro" id="IPR023614">
    <property type="entry name" value="Porin_dom_sf"/>
</dbReference>
<dbReference type="Pfam" id="PF13609">
    <property type="entry name" value="Porin_4"/>
    <property type="match status" value="1"/>
</dbReference>
<dbReference type="RefSeq" id="WP_189639498.1">
    <property type="nucleotide sequence ID" value="NZ_BMZF01000002.1"/>
</dbReference>
<proteinExistence type="predicted"/>
<feature type="domain" description="Porin" evidence="2">
    <location>
        <begin position="7"/>
        <end position="285"/>
    </location>
</feature>
<sequence length="304" mass="30701">MKKLLIASTALVASAGFAAADVSLGGSAEMGIVDNGTNTQFHNDIDVIFTLSGETDGGLSFGATIDLDEVTNAGDDNGIPSYDNDSSVYIKGGFGALTMGDTDGALDWAMSEIAMGTAIADDHTAYFAYDGSHGGNGFFDSGTILRYDNTFGDFGVAVSAQDIDQTTDAVYALGLKYGADLGGVNVGFGLGYQDAGVAGDMIGLSASTSVAGFDVVLNYADGEIGGSDYDTMGIGLGYTTGALLMHANYTKSELGGASADGYGLVVNYDLGGGAVVAAGYGKGDTGYGAATTNDTFSLGLRMDF</sequence>
<dbReference type="Gene3D" id="2.40.160.10">
    <property type="entry name" value="Porin"/>
    <property type="match status" value="1"/>
</dbReference>
<keyword evidence="1" id="KW-0732">Signal</keyword>
<evidence type="ECO:0000313" key="4">
    <source>
        <dbReference type="Proteomes" id="UP000634455"/>
    </source>
</evidence>
<protein>
    <submittedName>
        <fullName evidence="3">Porin</fullName>
    </submittedName>
</protein>